<proteinExistence type="predicted"/>
<evidence type="ECO:0000313" key="2">
    <source>
        <dbReference type="Proteomes" id="UP001143981"/>
    </source>
</evidence>
<dbReference type="AlphaFoldDB" id="A0A9W7YD37"/>
<organism evidence="1 2">
    <name type="scientific">Coemansia biformis</name>
    <dbReference type="NCBI Taxonomy" id="1286918"/>
    <lineage>
        <taxon>Eukaryota</taxon>
        <taxon>Fungi</taxon>
        <taxon>Fungi incertae sedis</taxon>
        <taxon>Zoopagomycota</taxon>
        <taxon>Kickxellomycotina</taxon>
        <taxon>Kickxellomycetes</taxon>
        <taxon>Kickxellales</taxon>
        <taxon>Kickxellaceae</taxon>
        <taxon>Coemansia</taxon>
    </lineage>
</organism>
<accession>A0A9W7YD37</accession>
<dbReference type="EMBL" id="JANBOI010000430">
    <property type="protein sequence ID" value="KAJ1730620.1"/>
    <property type="molecule type" value="Genomic_DNA"/>
</dbReference>
<name>A0A9W7YD37_9FUNG</name>
<evidence type="ECO:0000313" key="1">
    <source>
        <dbReference type="EMBL" id="KAJ1730620.1"/>
    </source>
</evidence>
<comment type="caution">
    <text evidence="1">The sequence shown here is derived from an EMBL/GenBank/DDBJ whole genome shotgun (WGS) entry which is preliminary data.</text>
</comment>
<reference evidence="1" key="1">
    <citation type="submission" date="2022-07" db="EMBL/GenBank/DDBJ databases">
        <title>Phylogenomic reconstructions and comparative analyses of Kickxellomycotina fungi.</title>
        <authorList>
            <person name="Reynolds N.K."/>
            <person name="Stajich J.E."/>
            <person name="Barry K."/>
            <person name="Grigoriev I.V."/>
            <person name="Crous P."/>
            <person name="Smith M.E."/>
        </authorList>
    </citation>
    <scope>NUCLEOTIDE SEQUENCE</scope>
    <source>
        <strain evidence="1">BCRC 34381</strain>
    </source>
</reference>
<protein>
    <submittedName>
        <fullName evidence="1">Uncharacterized protein</fullName>
    </submittedName>
</protein>
<dbReference type="Proteomes" id="UP001143981">
    <property type="component" value="Unassembled WGS sequence"/>
</dbReference>
<gene>
    <name evidence="1" type="ORF">LPJ61_002919</name>
</gene>
<dbReference type="OrthoDB" id="5581108at2759"/>
<sequence>MHLHLFETKTTHDGTGVIYTMASGFIHPDSISKDSISRPVSAAPMGAVDVTANDGVYSNSEPSRAEIHALHRHAKQTAHALGVGYKKMRRVEMHS</sequence>
<keyword evidence="2" id="KW-1185">Reference proteome</keyword>